<dbReference type="AlphaFoldDB" id="A0A317TX46"/>
<reference evidence="3 5" key="2">
    <citation type="submission" date="2018-12" db="EMBL/GenBank/DDBJ databases">
        <title>Legionella sp,whole genome shotgun sequence.</title>
        <authorList>
            <person name="Wu H."/>
        </authorList>
    </citation>
    <scope>NUCLEOTIDE SEQUENCE [LARGE SCALE GENOMIC DNA]</scope>
    <source>
        <strain evidence="5">km489</strain>
        <strain evidence="3">Km489</strain>
    </source>
</reference>
<evidence type="ECO:0000313" key="2">
    <source>
        <dbReference type="EMBL" id="PWY53981.1"/>
    </source>
</evidence>
<reference evidence="2 4" key="1">
    <citation type="submission" date="2018-05" db="EMBL/GenBank/DDBJ databases">
        <title>Legionella qingyii sp.nov., whole genome shotgun sequence.</title>
        <authorList>
            <person name="Wu H."/>
            <person name="Zhu Q."/>
            <person name="Hu C."/>
        </authorList>
    </citation>
    <scope>NUCLEOTIDE SEQUENCE [LARGE SCALE GENOMIC DNA]</scope>
    <source>
        <strain evidence="2 4">HEB18</strain>
    </source>
</reference>
<dbReference type="Proteomes" id="UP000287374">
    <property type="component" value="Unassembled WGS sequence"/>
</dbReference>
<dbReference type="EMBL" id="QHJG01000051">
    <property type="protein sequence ID" value="PWY53981.1"/>
    <property type="molecule type" value="Genomic_DNA"/>
</dbReference>
<sequence>MGYALLDFLDYGSDGQATFYATIEGKKANSYQDYLLVLDSVTRISQNEEDAPLSPAHVRNLAKMLLQKFQAHLRKMQNDWHDKNNPQLYTVAKQLEAFAYLTGEQEAIKKILIEFPLLNSIKCDYEAYRDENFLNNFLNEEDTLKFKNFDRNLLALQMMIRVLDPRYINQRDEQVCGVNAFVHNLALFNPLKYVQIVSQLVSKGVCDLKEFAGKEGILRIEVTDAVANKKSDQGDTIRDVDHVILNGIRSSENSIARYSEEGAELAKQLFGVTTHQEINRWMKQAGYHHVQNIPIHNREAIKQLQLLIQDGYKVGFAGTGDLASYILDPEDGVPESKNLIQRFMDGHFFIIRNIEYDEQNDEVNVRIMTWGREESASIPFDVWKKNIGLVGTAVVGQDPYMNFMFRARAREIDDLQHSTYCSPEAYCLNVKNIIGATPGYEKINKLLSQAFKHENGVTWYQAAKEIQDMIQELPKEKALMIPSKISIIPNVTSEIKTEFDRIHHLHSRTQKIMALERLGTQDNIEVQRQLMPLYAQSGQWEKIRGLLANVEGYSRTDREIIYESLELGCCLVLGDVKVPKDIAELVEENTKFNFKAKDLIRVLSEITGIPKGGAFTYGIRSRLLEVVNHRLEEEGKEKVRSLSEVILYKKDIFNLVSLLDKEILGMDPSHDVMKKEQLKKFCNVLVGRIENKDSLQDQVDLHCASSLKHKLPRVLRKVSEFFLKVASIFDKNIITKGVAKIKSFKEEINNNRENDKQEQLGSSVMPNSMPS</sequence>
<name>A0A317TX46_9GAMM</name>
<feature type="compositionally biased region" description="Polar residues" evidence="1">
    <location>
        <begin position="759"/>
        <end position="771"/>
    </location>
</feature>
<keyword evidence="5" id="KW-1185">Reference proteome</keyword>
<accession>A0A317TX46</accession>
<dbReference type="RefSeq" id="WP_110144139.1">
    <property type="nucleotide sequence ID" value="NZ_QHJG01000051.1"/>
</dbReference>
<evidence type="ECO:0000313" key="3">
    <source>
        <dbReference type="EMBL" id="RUR21311.1"/>
    </source>
</evidence>
<comment type="caution">
    <text evidence="2">The sequence shown here is derived from an EMBL/GenBank/DDBJ whole genome shotgun (WGS) entry which is preliminary data.</text>
</comment>
<feature type="region of interest" description="Disordered" evidence="1">
    <location>
        <begin position="750"/>
        <end position="771"/>
    </location>
</feature>
<evidence type="ECO:0000313" key="5">
    <source>
        <dbReference type="Proteomes" id="UP000287374"/>
    </source>
</evidence>
<protein>
    <submittedName>
        <fullName evidence="2">Uncharacterized protein</fullName>
    </submittedName>
</protein>
<organism evidence="2 4">
    <name type="scientific">Legionella qingyii</name>
    <dbReference type="NCBI Taxonomy" id="2184757"/>
    <lineage>
        <taxon>Bacteria</taxon>
        <taxon>Pseudomonadati</taxon>
        <taxon>Pseudomonadota</taxon>
        <taxon>Gammaproteobacteria</taxon>
        <taxon>Legionellales</taxon>
        <taxon>Legionellaceae</taxon>
        <taxon>Legionella</taxon>
    </lineage>
</organism>
<dbReference type="OrthoDB" id="5652488at2"/>
<dbReference type="EMBL" id="RZGX01000017">
    <property type="protein sequence ID" value="RUR21311.1"/>
    <property type="molecule type" value="Genomic_DNA"/>
</dbReference>
<gene>
    <name evidence="2" type="ORF">DGG96_19445</name>
    <name evidence="3" type="ORF">ELY20_12480</name>
</gene>
<dbReference type="Proteomes" id="UP000247152">
    <property type="component" value="Unassembled WGS sequence"/>
</dbReference>
<evidence type="ECO:0000256" key="1">
    <source>
        <dbReference type="SAM" id="MobiDB-lite"/>
    </source>
</evidence>
<evidence type="ECO:0000313" key="4">
    <source>
        <dbReference type="Proteomes" id="UP000247152"/>
    </source>
</evidence>
<proteinExistence type="predicted"/>